<keyword evidence="4 5" id="KW-0408">Iron</keyword>
<dbReference type="GO" id="GO:0004497">
    <property type="term" value="F:monooxygenase activity"/>
    <property type="evidence" value="ECO:0000318"/>
    <property type="project" value="GO_Central"/>
</dbReference>
<dbReference type="GO" id="GO:0016705">
    <property type="term" value="F:oxidoreductase activity, acting on paired donors, with incorporation or reduction of molecular oxygen"/>
    <property type="evidence" value="ECO:0007669"/>
    <property type="project" value="InterPro"/>
</dbReference>
<dbReference type="InterPro" id="IPR036396">
    <property type="entry name" value="Cyt_P450_sf"/>
</dbReference>
<evidence type="ECO:0000256" key="4">
    <source>
        <dbReference type="ARBA" id="ARBA00023004"/>
    </source>
</evidence>
<gene>
    <name evidence="8" type="primary">LOC103632694</name>
</gene>
<evidence type="ECO:0000313" key="8">
    <source>
        <dbReference type="EnsemblPlants" id="Zm00001eb311630_P002"/>
    </source>
</evidence>
<dbReference type="FunCoup" id="A0A804QB16">
    <property type="interactions" value="323"/>
</dbReference>
<dbReference type="PANTHER" id="PTHR47947">
    <property type="entry name" value="CYTOCHROME P450 82C3-RELATED"/>
    <property type="match status" value="1"/>
</dbReference>
<reference evidence="9" key="1">
    <citation type="submission" date="2015-12" db="EMBL/GenBank/DDBJ databases">
        <title>Update maize B73 reference genome by single molecule sequencing technologies.</title>
        <authorList>
            <consortium name="Maize Genome Sequencing Project"/>
            <person name="Ware D."/>
        </authorList>
    </citation>
    <scope>NUCLEOTIDE SEQUENCE [LARGE SCALE GENOMIC DNA]</scope>
    <source>
        <strain evidence="9">cv. B73</strain>
    </source>
</reference>
<dbReference type="AlphaFoldDB" id="A0A804QB16"/>
<feature type="chain" id="PRO_5032815035" description="Isoflavone 2'-hydroxylase" evidence="7">
    <location>
        <begin position="23"/>
        <end position="536"/>
    </location>
</feature>
<reference evidence="8" key="3">
    <citation type="submission" date="2021-05" db="UniProtKB">
        <authorList>
            <consortium name="EnsemblPlants"/>
        </authorList>
    </citation>
    <scope>IDENTIFICATION</scope>
    <source>
        <strain evidence="8">cv. B73</strain>
    </source>
</reference>
<keyword evidence="1 5" id="KW-0349">Heme</keyword>
<comment type="cofactor">
    <cofactor evidence="5">
        <name>heme</name>
        <dbReference type="ChEBI" id="CHEBI:30413"/>
    </cofactor>
</comment>
<feature type="binding site" description="axial binding residue" evidence="5">
    <location>
        <position position="472"/>
    </location>
    <ligand>
        <name>heme</name>
        <dbReference type="ChEBI" id="CHEBI:30413"/>
    </ligand>
    <ligandPart>
        <name>Fe</name>
        <dbReference type="ChEBI" id="CHEBI:18248"/>
    </ligandPart>
</feature>
<dbReference type="RefSeq" id="XP_020396615.1">
    <property type="nucleotide sequence ID" value="XM_020541026.1"/>
</dbReference>
<accession>A0A804QB16</accession>
<evidence type="ECO:0000256" key="1">
    <source>
        <dbReference type="ARBA" id="ARBA00022617"/>
    </source>
</evidence>
<dbReference type="Gramene" id="Zm00001eb311630_T002">
    <property type="protein sequence ID" value="Zm00001eb311630_P002"/>
    <property type="gene ID" value="Zm00001eb311630"/>
</dbReference>
<dbReference type="InterPro" id="IPR017972">
    <property type="entry name" value="Cyt_P450_CS"/>
</dbReference>
<dbReference type="InterPro" id="IPR050651">
    <property type="entry name" value="Plant_Cytochrome_P450_Monoox"/>
</dbReference>
<dbReference type="InterPro" id="IPR001128">
    <property type="entry name" value="Cyt_P450"/>
</dbReference>
<organism evidence="8 9">
    <name type="scientific">Zea mays</name>
    <name type="common">Maize</name>
    <dbReference type="NCBI Taxonomy" id="4577"/>
    <lineage>
        <taxon>Eukaryota</taxon>
        <taxon>Viridiplantae</taxon>
        <taxon>Streptophyta</taxon>
        <taxon>Embryophyta</taxon>
        <taxon>Tracheophyta</taxon>
        <taxon>Spermatophyta</taxon>
        <taxon>Magnoliopsida</taxon>
        <taxon>Liliopsida</taxon>
        <taxon>Poales</taxon>
        <taxon>Poaceae</taxon>
        <taxon>PACMAD clade</taxon>
        <taxon>Panicoideae</taxon>
        <taxon>Andropogonodae</taxon>
        <taxon>Andropogoneae</taxon>
        <taxon>Tripsacinae</taxon>
        <taxon>Zea</taxon>
    </lineage>
</organism>
<keyword evidence="9" id="KW-1185">Reference proteome</keyword>
<evidence type="ECO:0000313" key="9">
    <source>
        <dbReference type="Proteomes" id="UP000007305"/>
    </source>
</evidence>
<evidence type="ECO:0000256" key="3">
    <source>
        <dbReference type="ARBA" id="ARBA00023002"/>
    </source>
</evidence>
<protein>
    <recommendedName>
        <fullName evidence="10">Isoflavone 2'-hydroxylase</fullName>
    </recommendedName>
</protein>
<keyword evidence="3 6" id="KW-0560">Oxidoreductase</keyword>
<name>A0A804QB16_MAIZE</name>
<keyword evidence="2 5" id="KW-0479">Metal-binding</keyword>
<dbReference type="GO" id="GO:0020037">
    <property type="term" value="F:heme binding"/>
    <property type="evidence" value="ECO:0007669"/>
    <property type="project" value="InterPro"/>
</dbReference>
<dbReference type="Gene3D" id="1.10.630.10">
    <property type="entry name" value="Cytochrome P450"/>
    <property type="match status" value="1"/>
</dbReference>
<evidence type="ECO:0000256" key="6">
    <source>
        <dbReference type="RuleBase" id="RU000461"/>
    </source>
</evidence>
<proteinExistence type="inferred from homology"/>
<dbReference type="GO" id="GO:0005506">
    <property type="term" value="F:iron ion binding"/>
    <property type="evidence" value="ECO:0007669"/>
    <property type="project" value="InterPro"/>
</dbReference>
<dbReference type="Proteomes" id="UP000007305">
    <property type="component" value="Chromosome 7"/>
</dbReference>
<evidence type="ECO:0000256" key="7">
    <source>
        <dbReference type="SAM" id="SignalP"/>
    </source>
</evidence>
<evidence type="ECO:0008006" key="10">
    <source>
        <dbReference type="Google" id="ProtNLM"/>
    </source>
</evidence>
<keyword evidence="6" id="KW-0503">Monooxygenase</keyword>
<dbReference type="PRINTS" id="PR00463">
    <property type="entry name" value="EP450I"/>
</dbReference>
<feature type="signal peptide" evidence="7">
    <location>
        <begin position="1"/>
        <end position="22"/>
    </location>
</feature>
<dbReference type="InterPro" id="IPR002401">
    <property type="entry name" value="Cyt_P450_E_grp-I"/>
</dbReference>
<dbReference type="SUPFAM" id="SSF48264">
    <property type="entry name" value="Cytochrome P450"/>
    <property type="match status" value="1"/>
</dbReference>
<dbReference type="PROSITE" id="PS00086">
    <property type="entry name" value="CYTOCHROME_P450"/>
    <property type="match status" value="1"/>
</dbReference>
<dbReference type="PANTHER" id="PTHR47947:SF42">
    <property type="entry name" value="OS02G0503700 PROTEIN"/>
    <property type="match status" value="1"/>
</dbReference>
<dbReference type="FunFam" id="1.10.630.10:FF:000026">
    <property type="entry name" value="Cytochrome P450 82C4"/>
    <property type="match status" value="1"/>
</dbReference>
<dbReference type="GeneID" id="103632694"/>
<dbReference type="OrthoDB" id="1055148at2759"/>
<dbReference type="InParanoid" id="A0A804QB16"/>
<reference evidence="8" key="2">
    <citation type="submission" date="2019-07" db="EMBL/GenBank/DDBJ databases">
        <authorList>
            <person name="Seetharam A."/>
            <person name="Woodhouse M."/>
            <person name="Cannon E."/>
        </authorList>
    </citation>
    <scope>NUCLEOTIDE SEQUENCE [LARGE SCALE GENOMIC DNA]</scope>
    <source>
        <strain evidence="8">cv. B73</strain>
    </source>
</reference>
<evidence type="ECO:0000256" key="2">
    <source>
        <dbReference type="ARBA" id="ARBA00022723"/>
    </source>
</evidence>
<dbReference type="EnsemblPlants" id="Zm00001eb311630_T002">
    <property type="protein sequence ID" value="Zm00001eb311630_P002"/>
    <property type="gene ID" value="Zm00001eb311630"/>
</dbReference>
<sequence length="536" mass="60526">MDTSNAFAVVTLLLLPLLLALAQLVRRGSPQYPPGPMALPVIGHLHLHLFERPLHRTLACLAARHGTVFQLWFGSRRVIVVSSADAAKECLATLDVAFANRPRLPSGRILSYDWTTMGTSNYGPYWRRVRRITVTHILSVHWVQQFADVHERETRAMVRGLYRPTARNGVRRARVELKSRLFELLMNAMMGMVCAKRYYGCDGKENETEAEVSEEARWFREMVEETMELSGASTVWDFLPAWARWLDVGGVGRRLWRLRESRTKFLQGLIEEQRKEMENGPQPQARKTMIGVLLTLQNEDPDACPDNLIRTMCISSLEAGTSTSADAVEWAMSLLLNNPGALAKAQEEIDACVGQPARLIEAADLPKLQYLWCIIMETLRLYPPTPLLLPHESANDCTVSGFHVPMGTMLLVNTFAIHRDPEIWDRPGSFMPESYQRGMLDDEYLFCFVCRFLGENSEGKMFNPFGMGRRRCPGENLGTQMVGLALGTMIQCFNWERVGDDLVDMTEGAGLTIPKKVPLEAFYEPRASMANLLSKI</sequence>
<keyword evidence="7" id="KW-0732">Signal</keyword>
<dbReference type="Pfam" id="PF00067">
    <property type="entry name" value="p450"/>
    <property type="match status" value="1"/>
</dbReference>
<dbReference type="PRINTS" id="PR00385">
    <property type="entry name" value="P450"/>
</dbReference>
<evidence type="ECO:0000256" key="5">
    <source>
        <dbReference type="PIRSR" id="PIRSR602401-1"/>
    </source>
</evidence>
<comment type="similarity">
    <text evidence="6">Belongs to the cytochrome P450 family.</text>
</comment>